<proteinExistence type="predicted"/>
<dbReference type="PROSITE" id="PS50297">
    <property type="entry name" value="ANK_REP_REGION"/>
    <property type="match status" value="1"/>
</dbReference>
<dbReference type="InterPro" id="IPR036770">
    <property type="entry name" value="Ankyrin_rpt-contain_sf"/>
</dbReference>
<evidence type="ECO:0000256" key="3">
    <source>
        <dbReference type="PROSITE-ProRule" id="PRU00023"/>
    </source>
</evidence>
<dbReference type="PANTHER" id="PTHR24186">
    <property type="entry name" value="PROTEIN PHOSPHATASE 1 REGULATORY SUBUNIT"/>
    <property type="match status" value="1"/>
</dbReference>
<name>A0AAD3SV16_NEPGR</name>
<organism evidence="4 5">
    <name type="scientific">Nepenthes gracilis</name>
    <name type="common">Slender pitcher plant</name>
    <dbReference type="NCBI Taxonomy" id="150966"/>
    <lineage>
        <taxon>Eukaryota</taxon>
        <taxon>Viridiplantae</taxon>
        <taxon>Streptophyta</taxon>
        <taxon>Embryophyta</taxon>
        <taxon>Tracheophyta</taxon>
        <taxon>Spermatophyta</taxon>
        <taxon>Magnoliopsida</taxon>
        <taxon>eudicotyledons</taxon>
        <taxon>Gunneridae</taxon>
        <taxon>Pentapetalae</taxon>
        <taxon>Caryophyllales</taxon>
        <taxon>Nepenthaceae</taxon>
        <taxon>Nepenthes</taxon>
    </lineage>
</organism>
<keyword evidence="2 3" id="KW-0040">ANK repeat</keyword>
<protein>
    <submittedName>
        <fullName evidence="4">Uncharacterized protein</fullName>
    </submittedName>
</protein>
<sequence length="99" mass="10913">MQNQSGETTLYVAAECGNVDIVKELIKHYDMGSAAIKAKNGYDAFHVAAKQGNLARNGHLEVVEALMRNQPGIAMRIDYKGQTALHSWQSRDRALSLLI</sequence>
<dbReference type="PROSITE" id="PS50088">
    <property type="entry name" value="ANK_REPEAT"/>
    <property type="match status" value="1"/>
</dbReference>
<dbReference type="Pfam" id="PF12796">
    <property type="entry name" value="Ank_2"/>
    <property type="match status" value="1"/>
</dbReference>
<gene>
    <name evidence="4" type="ORF">Nepgr_019327</name>
</gene>
<evidence type="ECO:0000313" key="5">
    <source>
        <dbReference type="Proteomes" id="UP001279734"/>
    </source>
</evidence>
<dbReference type="Proteomes" id="UP001279734">
    <property type="component" value="Unassembled WGS sequence"/>
</dbReference>
<evidence type="ECO:0000256" key="1">
    <source>
        <dbReference type="ARBA" id="ARBA00022737"/>
    </source>
</evidence>
<evidence type="ECO:0000256" key="2">
    <source>
        <dbReference type="ARBA" id="ARBA00023043"/>
    </source>
</evidence>
<dbReference type="PANTHER" id="PTHR24186:SF18">
    <property type="entry name" value="ANKYRIN REPEAT FAMILY PROTEIN"/>
    <property type="match status" value="1"/>
</dbReference>
<keyword evidence="5" id="KW-1185">Reference proteome</keyword>
<dbReference type="Gene3D" id="1.25.40.20">
    <property type="entry name" value="Ankyrin repeat-containing domain"/>
    <property type="match status" value="1"/>
</dbReference>
<dbReference type="EMBL" id="BSYO01000018">
    <property type="protein sequence ID" value="GMH17486.1"/>
    <property type="molecule type" value="Genomic_DNA"/>
</dbReference>
<reference evidence="4" key="1">
    <citation type="submission" date="2023-05" db="EMBL/GenBank/DDBJ databases">
        <title>Nepenthes gracilis genome sequencing.</title>
        <authorList>
            <person name="Fukushima K."/>
        </authorList>
    </citation>
    <scope>NUCLEOTIDE SEQUENCE</scope>
    <source>
        <strain evidence="4">SING2019-196</strain>
    </source>
</reference>
<evidence type="ECO:0000313" key="4">
    <source>
        <dbReference type="EMBL" id="GMH17486.1"/>
    </source>
</evidence>
<accession>A0AAD3SV16</accession>
<dbReference type="SMART" id="SM00248">
    <property type="entry name" value="ANK"/>
    <property type="match status" value="2"/>
</dbReference>
<comment type="caution">
    <text evidence="4">The sequence shown here is derived from an EMBL/GenBank/DDBJ whole genome shotgun (WGS) entry which is preliminary data.</text>
</comment>
<dbReference type="AlphaFoldDB" id="A0AAD3SV16"/>
<dbReference type="SUPFAM" id="SSF48403">
    <property type="entry name" value="Ankyrin repeat"/>
    <property type="match status" value="1"/>
</dbReference>
<feature type="repeat" description="ANK" evidence="3">
    <location>
        <begin position="5"/>
        <end position="28"/>
    </location>
</feature>
<keyword evidence="1" id="KW-0677">Repeat</keyword>
<dbReference type="GO" id="GO:0005886">
    <property type="term" value="C:plasma membrane"/>
    <property type="evidence" value="ECO:0007669"/>
    <property type="project" value="TreeGrafter"/>
</dbReference>
<dbReference type="InterPro" id="IPR002110">
    <property type="entry name" value="Ankyrin_rpt"/>
</dbReference>